<dbReference type="PROSITE" id="PS50846">
    <property type="entry name" value="HMA_2"/>
    <property type="match status" value="1"/>
</dbReference>
<comment type="caution">
    <text evidence="2">The sequence shown here is derived from an EMBL/GenBank/DDBJ whole genome shotgun (WGS) entry which is preliminary data.</text>
</comment>
<organism evidence="2 3">
    <name type="scientific">Croceitalea dokdonensis DOKDO 023</name>
    <dbReference type="NCBI Taxonomy" id="1300341"/>
    <lineage>
        <taxon>Bacteria</taxon>
        <taxon>Pseudomonadati</taxon>
        <taxon>Bacteroidota</taxon>
        <taxon>Flavobacteriia</taxon>
        <taxon>Flavobacteriales</taxon>
        <taxon>Flavobacteriaceae</taxon>
        <taxon>Croceitalea</taxon>
    </lineage>
</organism>
<evidence type="ECO:0000313" key="2">
    <source>
        <dbReference type="EMBL" id="KPM31253.1"/>
    </source>
</evidence>
<dbReference type="STRING" id="1300341.I595_2518"/>
<protein>
    <recommendedName>
        <fullName evidence="1">HMA domain-containing protein</fullName>
    </recommendedName>
</protein>
<gene>
    <name evidence="2" type="ORF">I595_2518</name>
</gene>
<dbReference type="InterPro" id="IPR036163">
    <property type="entry name" value="HMA_dom_sf"/>
</dbReference>
<evidence type="ECO:0000313" key="3">
    <source>
        <dbReference type="Proteomes" id="UP000050280"/>
    </source>
</evidence>
<evidence type="ECO:0000259" key="1">
    <source>
        <dbReference type="PROSITE" id="PS50846"/>
    </source>
</evidence>
<dbReference type="Gene3D" id="3.30.70.100">
    <property type="match status" value="1"/>
</dbReference>
<dbReference type="SUPFAM" id="SSF55008">
    <property type="entry name" value="HMA, heavy metal-associated domain"/>
    <property type="match status" value="1"/>
</dbReference>
<sequence length="89" mass="9645">MEHQITVQNLKCGGCATTIIKRLNGMVGISNATVYVADSLVSFDCQNKADIPQVEKALQSLGYPKMDAHNPFTTKAKSFLSCGIGRMTH</sequence>
<dbReference type="InterPro" id="IPR006121">
    <property type="entry name" value="HMA_dom"/>
</dbReference>
<reference evidence="2 3" key="1">
    <citation type="submission" date="2015-09" db="EMBL/GenBank/DDBJ databases">
        <title>Genome sequence of the marine flavobacterium Croceitalea dokdonensis DOKDO 023 that contains proton- and sodium-pumping rhodopsins.</title>
        <authorList>
            <person name="Kwon S.-K."/>
            <person name="Lee H.K."/>
            <person name="Kwak M.-J."/>
            <person name="Kim J.F."/>
        </authorList>
    </citation>
    <scope>NUCLEOTIDE SEQUENCE [LARGE SCALE GENOMIC DNA]</scope>
    <source>
        <strain evidence="2 3">DOKDO 023</strain>
    </source>
</reference>
<dbReference type="AlphaFoldDB" id="A0A0P7AY35"/>
<feature type="domain" description="HMA" evidence="1">
    <location>
        <begin position="1"/>
        <end position="66"/>
    </location>
</feature>
<dbReference type="Pfam" id="PF00403">
    <property type="entry name" value="HMA"/>
    <property type="match status" value="1"/>
</dbReference>
<dbReference type="Proteomes" id="UP000050280">
    <property type="component" value="Unassembled WGS sequence"/>
</dbReference>
<dbReference type="OrthoDB" id="677920at2"/>
<dbReference type="GO" id="GO:0046872">
    <property type="term" value="F:metal ion binding"/>
    <property type="evidence" value="ECO:0007669"/>
    <property type="project" value="InterPro"/>
</dbReference>
<accession>A0A0P7AY35</accession>
<name>A0A0P7AY35_9FLAO</name>
<dbReference type="CDD" id="cd00371">
    <property type="entry name" value="HMA"/>
    <property type="match status" value="1"/>
</dbReference>
<proteinExistence type="predicted"/>
<dbReference type="EMBL" id="LDJX01000005">
    <property type="protein sequence ID" value="KPM31253.1"/>
    <property type="molecule type" value="Genomic_DNA"/>
</dbReference>
<dbReference type="RefSeq" id="WP_054559574.1">
    <property type="nucleotide sequence ID" value="NZ_LDJX01000005.1"/>
</dbReference>
<keyword evidence="3" id="KW-1185">Reference proteome</keyword>